<comment type="caution">
    <text evidence="1">The sequence shown here is derived from an EMBL/GenBank/DDBJ whole genome shotgun (WGS) entry which is preliminary data.</text>
</comment>
<evidence type="ECO:0000313" key="2">
    <source>
        <dbReference type="Proteomes" id="UP000789405"/>
    </source>
</evidence>
<organism evidence="1 2">
    <name type="scientific">Dentiscutata erythropus</name>
    <dbReference type="NCBI Taxonomy" id="1348616"/>
    <lineage>
        <taxon>Eukaryota</taxon>
        <taxon>Fungi</taxon>
        <taxon>Fungi incertae sedis</taxon>
        <taxon>Mucoromycota</taxon>
        <taxon>Glomeromycotina</taxon>
        <taxon>Glomeromycetes</taxon>
        <taxon>Diversisporales</taxon>
        <taxon>Gigasporaceae</taxon>
        <taxon>Dentiscutata</taxon>
    </lineage>
</organism>
<name>A0A9N8WHK5_9GLOM</name>
<dbReference type="AlphaFoldDB" id="A0A9N8WHK5"/>
<protein>
    <submittedName>
        <fullName evidence="1">12615_t:CDS:1</fullName>
    </submittedName>
</protein>
<dbReference type="Proteomes" id="UP000789405">
    <property type="component" value="Unassembled WGS sequence"/>
</dbReference>
<dbReference type="OrthoDB" id="10060229at2759"/>
<reference evidence="1" key="1">
    <citation type="submission" date="2021-06" db="EMBL/GenBank/DDBJ databases">
        <authorList>
            <person name="Kallberg Y."/>
            <person name="Tangrot J."/>
            <person name="Rosling A."/>
        </authorList>
    </citation>
    <scope>NUCLEOTIDE SEQUENCE</scope>
    <source>
        <strain evidence="1">MA453B</strain>
    </source>
</reference>
<accession>A0A9N8WHK5</accession>
<keyword evidence="2" id="KW-1185">Reference proteome</keyword>
<gene>
    <name evidence="1" type="ORF">DERYTH_LOCUS2019</name>
</gene>
<proteinExistence type="predicted"/>
<dbReference type="EMBL" id="CAJVPY010000603">
    <property type="protein sequence ID" value="CAG8482911.1"/>
    <property type="molecule type" value="Genomic_DNA"/>
</dbReference>
<evidence type="ECO:0000313" key="1">
    <source>
        <dbReference type="EMBL" id="CAG8482911.1"/>
    </source>
</evidence>
<sequence>MYRSEAEQTFRKYNEKIKGIQETKNKNITFDYLKEICIFLKKQTDIESEKEGNMETSFNKLLNGLDEWKDQQEQEAVFKIITAIGTAIGSMFTTNYEDIESVIGLIGDIGDSIVKIVKVIQEVNKLVKLLNEAHTNPTVVVPDNALSVMALDWEEWIINVKRVLDIIPDNEMLTKLKKDYCLSVEIMKNRGIALIGDIFTRNNQEEIEQFVKSSLDFGKLTETFEARVKLLTGQLVSLLMDQDKASQYEYFTEPILLNSYRINSILDVVSNQHASIIKELKNGFPTPPIDLRQPYIYHIITSSDTLSNYDSSDFYFDISTNDPFFRGYYRIRINEVQINLVDNSITTSDKKVYFEIYTNASPFYDIGYNSNSKEYKKISYFLDHKQDILFSGFYDIEKKKYEANKVNHDFRGTFVQITPFTGWQIRIPRDRGNNNQDLKFLSQKISINVIFKLSAITVI</sequence>